<evidence type="ECO:0000313" key="2">
    <source>
        <dbReference type="EnsemblMetazoa" id="ISCW008413-PA"/>
    </source>
</evidence>
<gene>
    <name evidence="1" type="ORF">IscW_ISCW008413</name>
</gene>
<dbReference type="OrthoDB" id="6503643at2759"/>
<dbReference type="EnsemblMetazoa" id="ISCW008413-RA">
    <property type="protein sequence ID" value="ISCW008413-PA"/>
    <property type="gene ID" value="ISCW008413"/>
</dbReference>
<dbReference type="EMBL" id="ABJB010534936">
    <property type="status" value="NOT_ANNOTATED_CDS"/>
    <property type="molecule type" value="Genomic_DNA"/>
</dbReference>
<dbReference type="InParanoid" id="B7PTX3"/>
<name>B7PTX3_IXOSC</name>
<reference evidence="1 3" key="1">
    <citation type="submission" date="2008-03" db="EMBL/GenBank/DDBJ databases">
        <title>Annotation of Ixodes scapularis.</title>
        <authorList>
            <consortium name="Ixodes scapularis Genome Project Consortium"/>
            <person name="Caler E."/>
            <person name="Hannick L.I."/>
            <person name="Bidwell S."/>
            <person name="Joardar V."/>
            <person name="Thiagarajan M."/>
            <person name="Amedeo P."/>
            <person name="Galinsky K.J."/>
            <person name="Schobel S."/>
            <person name="Inman J."/>
            <person name="Hostetler J."/>
            <person name="Miller J."/>
            <person name="Hammond M."/>
            <person name="Megy K."/>
            <person name="Lawson D."/>
            <person name="Kodira C."/>
            <person name="Sutton G."/>
            <person name="Meyer J."/>
            <person name="Hill C.A."/>
            <person name="Birren B."/>
            <person name="Nene V."/>
            <person name="Collins F."/>
            <person name="Alarcon-Chaidez F."/>
            <person name="Wikel S."/>
            <person name="Strausberg R."/>
        </authorList>
    </citation>
    <scope>NUCLEOTIDE SEQUENCE [LARGE SCALE GENOMIC DNA]</scope>
    <source>
        <strain evidence="3">Wikel</strain>
        <strain evidence="1">Wikel colony</strain>
    </source>
</reference>
<dbReference type="VEuPathDB" id="VectorBase:ISCI008413"/>
<dbReference type="VEuPathDB" id="VectorBase:ISCP_000114"/>
<sequence>MSSSTAEKHFPTRAGRLSKQVGAERSIFAATLTNAEELAAALGQSRKDWWRELQIAYLNKDLFAHQGQALGNTWLQHNSRHLKDSGRIKVLHLKTNICPTDALLHHYYTDASTRLYRRCHQALETPFHILQECTYIKLPRMEHNNFICKQVCRLVGKYNQKATIQNEQHIMSPEDIHLKPDIIISDGDSTIIADIAVPWDDRPQSLQRMCDFKSIKYDCQQPLYPDKVVTVVGLAFGARSMLCTGTIRGGTSLRTPSGHVKRAWLASHALVGSLICLNRFMKV</sequence>
<dbReference type="Proteomes" id="UP000001555">
    <property type="component" value="Unassembled WGS sequence"/>
</dbReference>
<reference evidence="2" key="2">
    <citation type="submission" date="2020-05" db="UniProtKB">
        <authorList>
            <consortium name="EnsemblMetazoa"/>
        </authorList>
    </citation>
    <scope>IDENTIFICATION</scope>
    <source>
        <strain evidence="2">wikel</strain>
    </source>
</reference>
<evidence type="ECO:0000313" key="3">
    <source>
        <dbReference type="Proteomes" id="UP000001555"/>
    </source>
</evidence>
<dbReference type="EMBL" id="DS789085">
    <property type="protein sequence ID" value="EEC10045.1"/>
    <property type="molecule type" value="Genomic_DNA"/>
</dbReference>
<evidence type="ECO:0000313" key="1">
    <source>
        <dbReference type="EMBL" id="EEC10045.1"/>
    </source>
</evidence>
<proteinExistence type="predicted"/>
<dbReference type="VEuPathDB" id="VectorBase:ISCW008413"/>
<evidence type="ECO:0008006" key="4">
    <source>
        <dbReference type="Google" id="ProtNLM"/>
    </source>
</evidence>
<dbReference type="AlphaFoldDB" id="B7PTX3"/>
<accession>B7PTX3</accession>
<dbReference type="PaxDb" id="6945-B7PTX3"/>
<keyword evidence="3" id="KW-1185">Reference proteome</keyword>
<organism>
    <name type="scientific">Ixodes scapularis</name>
    <name type="common">Black-legged tick</name>
    <name type="synonym">Deer tick</name>
    <dbReference type="NCBI Taxonomy" id="6945"/>
    <lineage>
        <taxon>Eukaryota</taxon>
        <taxon>Metazoa</taxon>
        <taxon>Ecdysozoa</taxon>
        <taxon>Arthropoda</taxon>
        <taxon>Chelicerata</taxon>
        <taxon>Arachnida</taxon>
        <taxon>Acari</taxon>
        <taxon>Parasitiformes</taxon>
        <taxon>Ixodida</taxon>
        <taxon>Ixodoidea</taxon>
        <taxon>Ixodidae</taxon>
        <taxon>Ixodinae</taxon>
        <taxon>Ixodes</taxon>
    </lineage>
</organism>
<dbReference type="HOGENOM" id="CLU_903941_0_0_1"/>
<protein>
    <recommendedName>
        <fullName evidence="4">Reverse transcriptase</fullName>
    </recommendedName>
</protein>